<sequence length="68" mass="7552">MNREGKARESCHGLTLITVGGGFDGDDRKVWTKPCSVDLLNIIIARIVFPEKFDSVETFASLATVDYF</sequence>
<dbReference type="EMBL" id="SJPM01000001">
    <property type="protein sequence ID" value="TWU03480.1"/>
    <property type="molecule type" value="Genomic_DNA"/>
</dbReference>
<dbReference type="AlphaFoldDB" id="A0A5C6AUS1"/>
<proteinExistence type="predicted"/>
<organism evidence="1 2">
    <name type="scientific">Neorhodopirellula pilleata</name>
    <dbReference type="NCBI Taxonomy" id="2714738"/>
    <lineage>
        <taxon>Bacteria</taxon>
        <taxon>Pseudomonadati</taxon>
        <taxon>Planctomycetota</taxon>
        <taxon>Planctomycetia</taxon>
        <taxon>Pirellulales</taxon>
        <taxon>Pirellulaceae</taxon>
        <taxon>Neorhodopirellula</taxon>
    </lineage>
</organism>
<accession>A0A5C6AUS1</accession>
<evidence type="ECO:0000313" key="2">
    <source>
        <dbReference type="Proteomes" id="UP000316213"/>
    </source>
</evidence>
<protein>
    <submittedName>
        <fullName evidence="1">Uncharacterized protein</fullName>
    </submittedName>
</protein>
<reference evidence="1 2" key="1">
    <citation type="submission" date="2019-02" db="EMBL/GenBank/DDBJ databases">
        <title>Deep-cultivation of Planctomycetes and their phenomic and genomic characterization uncovers novel biology.</title>
        <authorList>
            <person name="Wiegand S."/>
            <person name="Jogler M."/>
            <person name="Boedeker C."/>
            <person name="Pinto D."/>
            <person name="Vollmers J."/>
            <person name="Rivas-Marin E."/>
            <person name="Kohn T."/>
            <person name="Peeters S.H."/>
            <person name="Heuer A."/>
            <person name="Rast P."/>
            <person name="Oberbeckmann S."/>
            <person name="Bunk B."/>
            <person name="Jeske O."/>
            <person name="Meyerdierks A."/>
            <person name="Storesund J.E."/>
            <person name="Kallscheuer N."/>
            <person name="Luecker S."/>
            <person name="Lage O.M."/>
            <person name="Pohl T."/>
            <person name="Merkel B.J."/>
            <person name="Hornburger P."/>
            <person name="Mueller R.-W."/>
            <person name="Bruemmer F."/>
            <person name="Labrenz M."/>
            <person name="Spormann A.M."/>
            <person name="Op Den Camp H."/>
            <person name="Overmann J."/>
            <person name="Amann R."/>
            <person name="Jetten M.S.M."/>
            <person name="Mascher T."/>
            <person name="Medema M.H."/>
            <person name="Devos D.P."/>
            <person name="Kaster A.-K."/>
            <person name="Ovreas L."/>
            <person name="Rohde M."/>
            <person name="Galperin M.Y."/>
            <person name="Jogler C."/>
        </authorList>
    </citation>
    <scope>NUCLEOTIDE SEQUENCE [LARGE SCALE GENOMIC DNA]</scope>
    <source>
        <strain evidence="1 2">Pla100</strain>
    </source>
</reference>
<dbReference type="Proteomes" id="UP000316213">
    <property type="component" value="Unassembled WGS sequence"/>
</dbReference>
<name>A0A5C6AUS1_9BACT</name>
<gene>
    <name evidence="1" type="ORF">Pla100_04070</name>
</gene>
<evidence type="ECO:0000313" key="1">
    <source>
        <dbReference type="EMBL" id="TWU03480.1"/>
    </source>
</evidence>
<comment type="caution">
    <text evidence="1">The sequence shown here is derived from an EMBL/GenBank/DDBJ whole genome shotgun (WGS) entry which is preliminary data.</text>
</comment>
<keyword evidence="2" id="KW-1185">Reference proteome</keyword>